<feature type="transmembrane region" description="Helical" evidence="14">
    <location>
        <begin position="189"/>
        <end position="207"/>
    </location>
</feature>
<dbReference type="GO" id="GO:0006814">
    <property type="term" value="P:sodium ion transport"/>
    <property type="evidence" value="ECO:0007669"/>
    <property type="project" value="UniProtKB-KW"/>
</dbReference>
<dbReference type="Proteomes" id="UP000028073">
    <property type="component" value="Unassembled WGS sequence"/>
</dbReference>
<name>A0A081N6M4_9GAMM</name>
<gene>
    <name evidence="15" type="ORF">GZ78_26100</name>
</gene>
<dbReference type="RefSeq" id="WP_034841964.1">
    <property type="nucleotide sequence ID" value="NZ_JOKH01000008.1"/>
</dbReference>
<keyword evidence="16" id="KW-1185">Reference proteome</keyword>
<dbReference type="InterPro" id="IPR001734">
    <property type="entry name" value="Na/solute_symporter"/>
</dbReference>
<feature type="transmembrane region" description="Helical" evidence="14">
    <location>
        <begin position="275"/>
        <end position="301"/>
    </location>
</feature>
<evidence type="ECO:0008006" key="17">
    <source>
        <dbReference type="Google" id="ProtNLM"/>
    </source>
</evidence>
<evidence type="ECO:0000256" key="7">
    <source>
        <dbReference type="ARBA" id="ARBA00022989"/>
    </source>
</evidence>
<reference evidence="15 16" key="1">
    <citation type="submission" date="2014-06" db="EMBL/GenBank/DDBJ databases">
        <title>Whole Genome Sequences of Three Symbiotic Endozoicomonas Bacteria.</title>
        <authorList>
            <person name="Neave M.J."/>
            <person name="Apprill A."/>
            <person name="Voolstra C.R."/>
        </authorList>
    </citation>
    <scope>NUCLEOTIDE SEQUENCE [LARGE SCALE GENOMIC DNA]</scope>
    <source>
        <strain evidence="15 16">DSM 25634</strain>
    </source>
</reference>
<keyword evidence="9" id="KW-0406">Ion transport</keyword>
<keyword evidence="10 14" id="KW-0472">Membrane</keyword>
<dbReference type="STRING" id="1137799.GZ78_26100"/>
<dbReference type="Gene3D" id="1.20.1730.10">
    <property type="entry name" value="Sodium/glucose cotransporter"/>
    <property type="match status" value="1"/>
</dbReference>
<evidence type="ECO:0000256" key="4">
    <source>
        <dbReference type="ARBA" id="ARBA00022475"/>
    </source>
</evidence>
<keyword evidence="11" id="KW-0739">Sodium transport</keyword>
<keyword evidence="5 14" id="KW-0812">Transmembrane</keyword>
<organism evidence="15 16">
    <name type="scientific">Endozoicomonas numazuensis</name>
    <dbReference type="NCBI Taxonomy" id="1137799"/>
    <lineage>
        <taxon>Bacteria</taxon>
        <taxon>Pseudomonadati</taxon>
        <taxon>Pseudomonadota</taxon>
        <taxon>Gammaproteobacteria</taxon>
        <taxon>Oceanospirillales</taxon>
        <taxon>Endozoicomonadaceae</taxon>
        <taxon>Endozoicomonas</taxon>
    </lineage>
</organism>
<feature type="transmembrane region" description="Helical" evidence="14">
    <location>
        <begin position="371"/>
        <end position="390"/>
    </location>
</feature>
<dbReference type="GO" id="GO:0005886">
    <property type="term" value="C:plasma membrane"/>
    <property type="evidence" value="ECO:0007669"/>
    <property type="project" value="UniProtKB-SubCell"/>
</dbReference>
<comment type="catalytic activity">
    <reaction evidence="12">
        <text>L-proline(in) + Na(+)(in) = L-proline(out) + Na(+)(out)</text>
        <dbReference type="Rhea" id="RHEA:28967"/>
        <dbReference type="ChEBI" id="CHEBI:29101"/>
        <dbReference type="ChEBI" id="CHEBI:60039"/>
    </reaction>
</comment>
<comment type="similarity">
    <text evidence="2 13">Belongs to the sodium:solute symporter (SSF) (TC 2.A.21) family.</text>
</comment>
<evidence type="ECO:0000256" key="9">
    <source>
        <dbReference type="ARBA" id="ARBA00023065"/>
    </source>
</evidence>
<feature type="transmembrane region" description="Helical" evidence="14">
    <location>
        <begin position="158"/>
        <end position="177"/>
    </location>
</feature>
<dbReference type="InterPro" id="IPR038377">
    <property type="entry name" value="Na/Glc_symporter_sf"/>
</dbReference>
<dbReference type="InterPro" id="IPR050277">
    <property type="entry name" value="Sodium:Solute_Symporter"/>
</dbReference>
<dbReference type="eggNOG" id="COG0591">
    <property type="taxonomic scope" value="Bacteria"/>
</dbReference>
<evidence type="ECO:0000256" key="11">
    <source>
        <dbReference type="ARBA" id="ARBA00023201"/>
    </source>
</evidence>
<feature type="transmembrane region" description="Helical" evidence="14">
    <location>
        <begin position="237"/>
        <end position="254"/>
    </location>
</feature>
<feature type="transmembrane region" description="Helical" evidence="14">
    <location>
        <begin position="74"/>
        <end position="92"/>
    </location>
</feature>
<feature type="transmembrane region" description="Helical" evidence="14">
    <location>
        <begin position="321"/>
        <end position="350"/>
    </location>
</feature>
<evidence type="ECO:0000313" key="16">
    <source>
        <dbReference type="Proteomes" id="UP000028073"/>
    </source>
</evidence>
<feature type="transmembrane region" description="Helical" evidence="14">
    <location>
        <begin position="6"/>
        <end position="24"/>
    </location>
</feature>
<dbReference type="EMBL" id="JOKH01000008">
    <property type="protein sequence ID" value="KEQ14097.1"/>
    <property type="molecule type" value="Genomic_DNA"/>
</dbReference>
<dbReference type="Pfam" id="PF00474">
    <property type="entry name" value="SSF"/>
    <property type="match status" value="1"/>
</dbReference>
<evidence type="ECO:0000256" key="10">
    <source>
        <dbReference type="ARBA" id="ARBA00023136"/>
    </source>
</evidence>
<feature type="transmembrane region" description="Helical" evidence="14">
    <location>
        <begin position="36"/>
        <end position="54"/>
    </location>
</feature>
<dbReference type="CDD" id="cd10322">
    <property type="entry name" value="SLC5sbd"/>
    <property type="match status" value="1"/>
</dbReference>
<evidence type="ECO:0000256" key="8">
    <source>
        <dbReference type="ARBA" id="ARBA00023053"/>
    </source>
</evidence>
<dbReference type="PANTHER" id="PTHR48086">
    <property type="entry name" value="SODIUM/PROLINE SYMPORTER-RELATED"/>
    <property type="match status" value="1"/>
</dbReference>
<accession>A0A081N6M4</accession>
<feature type="transmembrane region" description="Helical" evidence="14">
    <location>
        <begin position="449"/>
        <end position="469"/>
    </location>
</feature>
<keyword evidence="4" id="KW-1003">Cell membrane</keyword>
<evidence type="ECO:0000256" key="5">
    <source>
        <dbReference type="ARBA" id="ARBA00022692"/>
    </source>
</evidence>
<dbReference type="PROSITE" id="PS50283">
    <property type="entry name" value="NA_SOLUT_SYMP_3"/>
    <property type="match status" value="1"/>
</dbReference>
<keyword evidence="6" id="KW-0769">Symport</keyword>
<dbReference type="AlphaFoldDB" id="A0A081N6M4"/>
<keyword evidence="8" id="KW-0915">Sodium</keyword>
<dbReference type="PANTHER" id="PTHR48086:SF3">
    <property type="entry name" value="SODIUM_PROLINE SYMPORTER"/>
    <property type="match status" value="1"/>
</dbReference>
<proteinExistence type="inferred from homology"/>
<comment type="subcellular location">
    <subcellularLocation>
        <location evidence="1">Cell membrane</location>
        <topology evidence="1">Multi-pass membrane protein</topology>
    </subcellularLocation>
</comment>
<evidence type="ECO:0000256" key="12">
    <source>
        <dbReference type="ARBA" id="ARBA00033708"/>
    </source>
</evidence>
<evidence type="ECO:0000256" key="6">
    <source>
        <dbReference type="ARBA" id="ARBA00022847"/>
    </source>
</evidence>
<evidence type="ECO:0000256" key="14">
    <source>
        <dbReference type="SAM" id="Phobius"/>
    </source>
</evidence>
<evidence type="ECO:0000256" key="3">
    <source>
        <dbReference type="ARBA" id="ARBA00022448"/>
    </source>
</evidence>
<keyword evidence="7 14" id="KW-1133">Transmembrane helix</keyword>
<evidence type="ECO:0000313" key="15">
    <source>
        <dbReference type="EMBL" id="KEQ14097.1"/>
    </source>
</evidence>
<feature type="transmembrane region" description="Helical" evidence="14">
    <location>
        <begin position="396"/>
        <end position="416"/>
    </location>
</feature>
<dbReference type="GO" id="GO:0015293">
    <property type="term" value="F:symporter activity"/>
    <property type="evidence" value="ECO:0007669"/>
    <property type="project" value="UniProtKB-KW"/>
</dbReference>
<sequence length="483" mass="52842">MSLSLWLTLAYFLVLIPLCLRARAASQSDEAEDHYLANRSLGFFVLFFTLYATAFSGNTLVGYSGQTYLHGFHWVLTVGLWAAIAASFHFLVPKLRPLSVQHKFVTPGDWIRFRFQKDRTVLLLRKLLAICLCLTMANFLFAQLKAAGEIMEVITDGAISYTLGVLVFALVILIYDSIGGLRAVAWTDVFQGLTMFTGSVFLIVWIVENSGGFTALGNSVSQLRPETVAVPDSSMQIRWLSTMLLGALSVVVYPQTLQRVFASSNTSTLNKSIGALGVIGLFTNLVVLLVGWCAISLFAHTEVSNVDQVLPMLLEQWASSSLLNGFAASVVLLAILAAIMSTADSVLLSLVSMLRHDIPDHSQRQGLRQDYVIAVLVMVAITLCALNRNITLWRLIVIKLELLVQCFPAFVITLHLQKIRSGAVLCGLITGVVFLLTAISLGIKNLWGVNTGLIALAANLTVLALVSVFQSKFSTPHHSKHRL</sequence>
<dbReference type="OrthoDB" id="3651542at2"/>
<comment type="caution">
    <text evidence="15">The sequence shown here is derived from an EMBL/GenBank/DDBJ whole genome shotgun (WGS) entry which is preliminary data.</text>
</comment>
<evidence type="ECO:0000256" key="1">
    <source>
        <dbReference type="ARBA" id="ARBA00004651"/>
    </source>
</evidence>
<feature type="transmembrane region" description="Helical" evidence="14">
    <location>
        <begin position="127"/>
        <end position="146"/>
    </location>
</feature>
<feature type="transmembrane region" description="Helical" evidence="14">
    <location>
        <begin position="423"/>
        <end position="443"/>
    </location>
</feature>
<evidence type="ECO:0000256" key="13">
    <source>
        <dbReference type="RuleBase" id="RU362091"/>
    </source>
</evidence>
<evidence type="ECO:0000256" key="2">
    <source>
        <dbReference type="ARBA" id="ARBA00006434"/>
    </source>
</evidence>
<keyword evidence="3" id="KW-0813">Transport</keyword>
<protein>
    <recommendedName>
        <fullName evidence="17">Sodium:pantothenate symporter</fullName>
    </recommendedName>
</protein>